<evidence type="ECO:0000313" key="4">
    <source>
        <dbReference type="EMBL" id="HIZ01417.1"/>
    </source>
</evidence>
<dbReference type="Proteomes" id="UP000824023">
    <property type="component" value="Unassembled WGS sequence"/>
</dbReference>
<feature type="domain" description="Protein FecR C-terminal" evidence="3">
    <location>
        <begin position="260"/>
        <end position="326"/>
    </location>
</feature>
<keyword evidence="1" id="KW-1133">Transmembrane helix</keyword>
<dbReference type="InterPro" id="IPR032508">
    <property type="entry name" value="FecR_C"/>
</dbReference>
<organism evidence="4 5">
    <name type="scientific">Candidatus Bacteroides merdipullorum</name>
    <dbReference type="NCBI Taxonomy" id="2838474"/>
    <lineage>
        <taxon>Bacteria</taxon>
        <taxon>Pseudomonadati</taxon>
        <taxon>Bacteroidota</taxon>
        <taxon>Bacteroidia</taxon>
        <taxon>Bacteroidales</taxon>
        <taxon>Bacteroidaceae</taxon>
        <taxon>Bacteroides</taxon>
    </lineage>
</organism>
<dbReference type="FunFam" id="2.60.120.1440:FF:000001">
    <property type="entry name" value="Putative anti-sigma factor"/>
    <property type="match status" value="1"/>
</dbReference>
<proteinExistence type="predicted"/>
<dbReference type="Gene3D" id="3.55.50.30">
    <property type="match status" value="1"/>
</dbReference>
<reference evidence="4" key="2">
    <citation type="submission" date="2021-04" db="EMBL/GenBank/DDBJ databases">
        <authorList>
            <person name="Gilroy R."/>
        </authorList>
    </citation>
    <scope>NUCLEOTIDE SEQUENCE</scope>
    <source>
        <strain evidence="4">ChiHjej12B11-24981</strain>
    </source>
</reference>
<dbReference type="EMBL" id="DXCK01000060">
    <property type="protein sequence ID" value="HIZ01417.1"/>
    <property type="molecule type" value="Genomic_DNA"/>
</dbReference>
<dbReference type="InterPro" id="IPR012373">
    <property type="entry name" value="Ferrdict_sens_TM"/>
</dbReference>
<evidence type="ECO:0000259" key="3">
    <source>
        <dbReference type="Pfam" id="PF16344"/>
    </source>
</evidence>
<dbReference type="InterPro" id="IPR006860">
    <property type="entry name" value="FecR"/>
</dbReference>
<comment type="caution">
    <text evidence="4">The sequence shown here is derived from an EMBL/GenBank/DDBJ whole genome shotgun (WGS) entry which is preliminary data.</text>
</comment>
<gene>
    <name evidence="4" type="ORF">H9819_04080</name>
</gene>
<feature type="domain" description="FecR protein" evidence="2">
    <location>
        <begin position="118"/>
        <end position="213"/>
    </location>
</feature>
<sequence>MRKIDYEIIVRYFNGECDNNEKQQIIHWANEAEEHARQLFEWEEMYFLGKRANETEQRKTQEAEERLFTRIREHEKNGRKTFRLRTWVKYAAAVALLFTSSGLGMWYFTHNLQQEWKTLATADGEVKEFMLPDSSWVWLNENSILEYPEQFEKGNRRLKLSGEAYFEVTKDKHRPFIVSSKDMNVSVLGTKFNFRSTQTDRIVEVSLLEGEVKAAGAHAEGAITLSPGQKVELNKDTGKMKVMNTNAMLDAVWHSNMVKLQNANIVQIAQLLEEVYDVKVILSPGVEKTSTYSGELKKKGTATDMLDALKHTLHIKYRRHKDIIFISPE</sequence>
<dbReference type="Pfam" id="PF04773">
    <property type="entry name" value="FecR"/>
    <property type="match status" value="1"/>
</dbReference>
<reference evidence="4" key="1">
    <citation type="journal article" date="2021" name="PeerJ">
        <title>Extensive microbial diversity within the chicken gut microbiome revealed by metagenomics and culture.</title>
        <authorList>
            <person name="Gilroy R."/>
            <person name="Ravi A."/>
            <person name="Getino M."/>
            <person name="Pursley I."/>
            <person name="Horton D.L."/>
            <person name="Alikhan N.F."/>
            <person name="Baker D."/>
            <person name="Gharbi K."/>
            <person name="Hall N."/>
            <person name="Watson M."/>
            <person name="Adriaenssens E.M."/>
            <person name="Foster-Nyarko E."/>
            <person name="Jarju S."/>
            <person name="Secka A."/>
            <person name="Antonio M."/>
            <person name="Oren A."/>
            <person name="Chaudhuri R.R."/>
            <person name="La Ragione R."/>
            <person name="Hildebrand F."/>
            <person name="Pallen M.J."/>
        </authorList>
    </citation>
    <scope>NUCLEOTIDE SEQUENCE</scope>
    <source>
        <strain evidence="4">ChiHjej12B11-24981</strain>
    </source>
</reference>
<evidence type="ECO:0000313" key="5">
    <source>
        <dbReference type="Proteomes" id="UP000824023"/>
    </source>
</evidence>
<dbReference type="PANTHER" id="PTHR30273">
    <property type="entry name" value="PERIPLASMIC SIGNAL SENSOR AND SIGMA FACTOR ACTIVATOR FECR-RELATED"/>
    <property type="match status" value="1"/>
</dbReference>
<evidence type="ECO:0000256" key="1">
    <source>
        <dbReference type="SAM" id="Phobius"/>
    </source>
</evidence>
<dbReference type="AlphaFoldDB" id="A0A9D2CWZ3"/>
<evidence type="ECO:0000259" key="2">
    <source>
        <dbReference type="Pfam" id="PF04773"/>
    </source>
</evidence>
<keyword evidence="1" id="KW-0812">Transmembrane</keyword>
<protein>
    <submittedName>
        <fullName evidence="4">FecR domain-containing protein</fullName>
    </submittedName>
</protein>
<name>A0A9D2CWZ3_9BACE</name>
<keyword evidence="1" id="KW-0472">Membrane</keyword>
<dbReference type="Gene3D" id="2.60.120.1440">
    <property type="match status" value="1"/>
</dbReference>
<dbReference type="PIRSF" id="PIRSF018266">
    <property type="entry name" value="FecR"/>
    <property type="match status" value="1"/>
</dbReference>
<accession>A0A9D2CWZ3</accession>
<feature type="transmembrane region" description="Helical" evidence="1">
    <location>
        <begin position="87"/>
        <end position="108"/>
    </location>
</feature>
<dbReference type="PANTHER" id="PTHR30273:SF2">
    <property type="entry name" value="PROTEIN FECR"/>
    <property type="match status" value="1"/>
</dbReference>
<dbReference type="GO" id="GO:0016989">
    <property type="term" value="F:sigma factor antagonist activity"/>
    <property type="evidence" value="ECO:0007669"/>
    <property type="project" value="TreeGrafter"/>
</dbReference>
<dbReference type="Pfam" id="PF16344">
    <property type="entry name" value="FecR_C"/>
    <property type="match status" value="1"/>
</dbReference>